<dbReference type="Gene3D" id="1.10.10.10">
    <property type="entry name" value="Winged helix-like DNA-binding domain superfamily/Winged helix DNA-binding domain"/>
    <property type="match status" value="1"/>
</dbReference>
<dbReference type="SUPFAM" id="SSF46785">
    <property type="entry name" value="Winged helix' DNA-binding domain"/>
    <property type="match status" value="1"/>
</dbReference>
<dbReference type="Pfam" id="PF00392">
    <property type="entry name" value="GntR"/>
    <property type="match status" value="1"/>
</dbReference>
<dbReference type="InterPro" id="IPR036388">
    <property type="entry name" value="WH-like_DNA-bd_sf"/>
</dbReference>
<dbReference type="PROSITE" id="PS50949">
    <property type="entry name" value="HTH_GNTR"/>
    <property type="match status" value="1"/>
</dbReference>
<comment type="caution">
    <text evidence="5">The sequence shown here is derived from an EMBL/GenBank/DDBJ whole genome shotgun (WGS) entry which is preliminary data.</text>
</comment>
<keyword evidence="1" id="KW-0805">Transcription regulation</keyword>
<reference evidence="5 6" key="1">
    <citation type="submission" date="2019-03" db="EMBL/GenBank/DDBJ databases">
        <title>Genomic Encyclopedia of Type Strains, Phase IV (KMG-IV): sequencing the most valuable type-strain genomes for metagenomic binning, comparative biology and taxonomic classification.</title>
        <authorList>
            <person name="Goeker M."/>
        </authorList>
    </citation>
    <scope>NUCLEOTIDE SEQUENCE [LARGE SCALE GENOMIC DNA]</scope>
    <source>
        <strain evidence="5 6">DSM 19377</strain>
    </source>
</reference>
<dbReference type="InterPro" id="IPR008920">
    <property type="entry name" value="TF_FadR/GntR_C"/>
</dbReference>
<evidence type="ECO:0000259" key="4">
    <source>
        <dbReference type="PROSITE" id="PS50949"/>
    </source>
</evidence>
<gene>
    <name evidence="5" type="ORF">EV207_10472</name>
</gene>
<feature type="domain" description="HTH gntR-type" evidence="4">
    <location>
        <begin position="6"/>
        <end position="73"/>
    </location>
</feature>
<protein>
    <submittedName>
        <fullName evidence="5">GntR family transcriptional regulator</fullName>
    </submittedName>
</protein>
<keyword evidence="2" id="KW-0238">DNA-binding</keyword>
<dbReference type="RefSeq" id="WP_132744155.1">
    <property type="nucleotide sequence ID" value="NZ_SLXK01000004.1"/>
</dbReference>
<evidence type="ECO:0000313" key="6">
    <source>
        <dbReference type="Proteomes" id="UP000295416"/>
    </source>
</evidence>
<dbReference type="SMART" id="SM00345">
    <property type="entry name" value="HTH_GNTR"/>
    <property type="match status" value="1"/>
</dbReference>
<evidence type="ECO:0000256" key="3">
    <source>
        <dbReference type="ARBA" id="ARBA00023163"/>
    </source>
</evidence>
<dbReference type="InterPro" id="IPR036390">
    <property type="entry name" value="WH_DNA-bd_sf"/>
</dbReference>
<evidence type="ECO:0000256" key="2">
    <source>
        <dbReference type="ARBA" id="ARBA00023125"/>
    </source>
</evidence>
<dbReference type="Gene3D" id="1.20.120.530">
    <property type="entry name" value="GntR ligand-binding domain-like"/>
    <property type="match status" value="1"/>
</dbReference>
<proteinExistence type="predicted"/>
<evidence type="ECO:0000313" key="5">
    <source>
        <dbReference type="EMBL" id="TCP30893.1"/>
    </source>
</evidence>
<accession>A0A4R2P7L4</accession>
<keyword evidence="3" id="KW-0804">Transcription</keyword>
<dbReference type="AlphaFoldDB" id="A0A4R2P7L4"/>
<dbReference type="OrthoDB" id="114741at2"/>
<dbReference type="InterPro" id="IPR000524">
    <property type="entry name" value="Tscrpt_reg_HTH_GntR"/>
</dbReference>
<keyword evidence="6" id="KW-1185">Reference proteome</keyword>
<evidence type="ECO:0000256" key="1">
    <source>
        <dbReference type="ARBA" id="ARBA00023015"/>
    </source>
</evidence>
<dbReference type="GO" id="GO:0003700">
    <property type="term" value="F:DNA-binding transcription factor activity"/>
    <property type="evidence" value="ECO:0007669"/>
    <property type="project" value="InterPro"/>
</dbReference>
<dbReference type="EMBL" id="SLXK01000004">
    <property type="protein sequence ID" value="TCP30893.1"/>
    <property type="molecule type" value="Genomic_DNA"/>
</dbReference>
<name>A0A4R2P7L4_9BACL</name>
<dbReference type="Proteomes" id="UP000295416">
    <property type="component" value="Unassembled WGS sequence"/>
</dbReference>
<dbReference type="CDD" id="cd07377">
    <property type="entry name" value="WHTH_GntR"/>
    <property type="match status" value="1"/>
</dbReference>
<dbReference type="PANTHER" id="PTHR43537:SF24">
    <property type="entry name" value="GLUCONATE OPERON TRANSCRIPTIONAL REPRESSOR"/>
    <property type="match status" value="1"/>
</dbReference>
<dbReference type="Pfam" id="PF07729">
    <property type="entry name" value="FCD"/>
    <property type="match status" value="1"/>
</dbReference>
<dbReference type="GO" id="GO:0003677">
    <property type="term" value="F:DNA binding"/>
    <property type="evidence" value="ECO:0007669"/>
    <property type="project" value="UniProtKB-KW"/>
</dbReference>
<organism evidence="5 6">
    <name type="scientific">Scopulibacillus darangshiensis</name>
    <dbReference type="NCBI Taxonomy" id="442528"/>
    <lineage>
        <taxon>Bacteria</taxon>
        <taxon>Bacillati</taxon>
        <taxon>Bacillota</taxon>
        <taxon>Bacilli</taxon>
        <taxon>Bacillales</taxon>
        <taxon>Sporolactobacillaceae</taxon>
        <taxon>Scopulibacillus</taxon>
    </lineage>
</organism>
<dbReference type="SUPFAM" id="SSF48008">
    <property type="entry name" value="GntR ligand-binding domain-like"/>
    <property type="match status" value="1"/>
</dbReference>
<dbReference type="InterPro" id="IPR011711">
    <property type="entry name" value="GntR_C"/>
</dbReference>
<sequence length="229" mass="26540">MNNKNESKQQKAYNVMKSRIIKGVYAPGQRIIINQLAKELHTSAIPIREAIRQLEAEGLIEYHQHIGAVVTPIDESEYLDTLSVLAVMEGYATAISRDFFPKEKIFSLQELNEHMKGALEDFDFVEFGRLNREFHELTCHYCTNDYLVETIRKTWRRLDSIRVEGSALTPKRVQESIQEHEKIIELMGKSDASFQEVETAVRTHKLNTVIAFEKQKDKGQSNHFLNRFI</sequence>
<dbReference type="PANTHER" id="PTHR43537">
    <property type="entry name" value="TRANSCRIPTIONAL REGULATOR, GNTR FAMILY"/>
    <property type="match status" value="1"/>
</dbReference>